<dbReference type="SUPFAM" id="SSF46785">
    <property type="entry name" value="Winged helix' DNA-binding domain"/>
    <property type="match status" value="2"/>
</dbReference>
<dbReference type="EMBL" id="MHSK01000002">
    <property type="protein sequence ID" value="OHA42990.1"/>
    <property type="molecule type" value="Genomic_DNA"/>
</dbReference>
<dbReference type="Gene3D" id="1.10.10.10">
    <property type="entry name" value="Winged helix-like DNA-binding domain superfamily/Winged helix DNA-binding domain"/>
    <property type="match status" value="2"/>
</dbReference>
<evidence type="ECO:0000313" key="5">
    <source>
        <dbReference type="EMBL" id="OHA42990.1"/>
    </source>
</evidence>
<name>A0A1G2P3T4_9BACT</name>
<dbReference type="Proteomes" id="UP000177269">
    <property type="component" value="Unassembled WGS sequence"/>
</dbReference>
<evidence type="ECO:0000256" key="3">
    <source>
        <dbReference type="ARBA" id="ARBA00022829"/>
    </source>
</evidence>
<evidence type="ECO:0000256" key="1">
    <source>
        <dbReference type="ARBA" id="ARBA00022490"/>
    </source>
</evidence>
<keyword evidence="4" id="KW-0131">Cell cycle</keyword>
<accession>A0A1G2P3T4</accession>
<dbReference type="Pfam" id="PF04079">
    <property type="entry name" value="SMC_ScpB"/>
    <property type="match status" value="1"/>
</dbReference>
<keyword evidence="2" id="KW-0132">Cell division</keyword>
<comment type="caution">
    <text evidence="5">The sequence shown here is derived from an EMBL/GenBank/DDBJ whole genome shotgun (WGS) entry which is preliminary data.</text>
</comment>
<dbReference type="NCBIfam" id="TIGR00281">
    <property type="entry name" value="SMC-Scp complex subunit ScpB"/>
    <property type="match status" value="1"/>
</dbReference>
<protein>
    <submittedName>
        <fullName evidence="5">SMC-Scp complex subunit ScpB</fullName>
    </submittedName>
</protein>
<evidence type="ECO:0000256" key="4">
    <source>
        <dbReference type="ARBA" id="ARBA00023306"/>
    </source>
</evidence>
<dbReference type="InterPro" id="IPR036390">
    <property type="entry name" value="WH_DNA-bd_sf"/>
</dbReference>
<keyword evidence="1" id="KW-0963">Cytoplasm</keyword>
<gene>
    <name evidence="5" type="ORF">A3G52_01985</name>
</gene>
<dbReference type="InterPro" id="IPR036388">
    <property type="entry name" value="WH-like_DNA-bd_sf"/>
</dbReference>
<reference evidence="5 6" key="1">
    <citation type="journal article" date="2016" name="Nat. Commun.">
        <title>Thousands of microbial genomes shed light on interconnected biogeochemical processes in an aquifer system.</title>
        <authorList>
            <person name="Anantharaman K."/>
            <person name="Brown C.T."/>
            <person name="Hug L.A."/>
            <person name="Sharon I."/>
            <person name="Castelle C.J."/>
            <person name="Probst A.J."/>
            <person name="Thomas B.C."/>
            <person name="Singh A."/>
            <person name="Wilkins M.J."/>
            <person name="Karaoz U."/>
            <person name="Brodie E.L."/>
            <person name="Williams K.H."/>
            <person name="Hubbard S.S."/>
            <person name="Banfield J.F."/>
        </authorList>
    </citation>
    <scope>NUCLEOTIDE SEQUENCE [LARGE SCALE GENOMIC DNA]</scope>
</reference>
<evidence type="ECO:0000313" key="6">
    <source>
        <dbReference type="Proteomes" id="UP000177269"/>
    </source>
</evidence>
<proteinExistence type="predicted"/>
<dbReference type="GO" id="GO:0051301">
    <property type="term" value="P:cell division"/>
    <property type="evidence" value="ECO:0007669"/>
    <property type="project" value="UniProtKB-KW"/>
</dbReference>
<evidence type="ECO:0000256" key="2">
    <source>
        <dbReference type="ARBA" id="ARBA00022618"/>
    </source>
</evidence>
<dbReference type="AlphaFoldDB" id="A0A1G2P3T4"/>
<dbReference type="GO" id="GO:0051304">
    <property type="term" value="P:chromosome separation"/>
    <property type="evidence" value="ECO:0007669"/>
    <property type="project" value="InterPro"/>
</dbReference>
<dbReference type="PANTHER" id="PTHR34298">
    <property type="entry name" value="SEGREGATION AND CONDENSATION PROTEIN B"/>
    <property type="match status" value="1"/>
</dbReference>
<organism evidence="5 6">
    <name type="scientific">Candidatus Taylorbacteria bacterium RIFCSPLOWO2_12_FULL_43_20</name>
    <dbReference type="NCBI Taxonomy" id="1802332"/>
    <lineage>
        <taxon>Bacteria</taxon>
        <taxon>Candidatus Tayloriibacteriota</taxon>
    </lineage>
</organism>
<sequence>MNLEAKIEAVLFFKGEPVSLNYLAKTLKCDISELENAVKELAKSLQGRGLTLVRKEDEFMLGTAPELSSFMEEITKEELTRDLGKAGLETLAIILYRGPVARKDIDYIRGVNSNFILRNLQIRGLVEKTVSKNDERVHLYKPTFELLQYMGLKNVKDLPEYFDINNSVDNIKKPEDNKDVL</sequence>
<dbReference type="InterPro" id="IPR005234">
    <property type="entry name" value="ScpB_csome_segregation"/>
</dbReference>
<dbReference type="PANTHER" id="PTHR34298:SF2">
    <property type="entry name" value="SEGREGATION AND CONDENSATION PROTEIN B"/>
    <property type="match status" value="1"/>
</dbReference>
<keyword evidence="3" id="KW-0159">Chromosome partition</keyword>